<dbReference type="EMBL" id="ABEU02000008">
    <property type="status" value="NOT_ANNOTATED_CDS"/>
    <property type="molecule type" value="Genomic_DNA"/>
</dbReference>
<dbReference type="Gramene" id="Pp3c8_25410V3.2">
    <property type="protein sequence ID" value="Pp3c8_25410V3.2"/>
    <property type="gene ID" value="Pp3c8_25410"/>
</dbReference>
<dbReference type="Proteomes" id="UP000006727">
    <property type="component" value="Chromosome 8"/>
</dbReference>
<dbReference type="PANTHER" id="PTHR11082:SF5">
    <property type="entry name" value="TRNA-DIHYDROURIDINE(16_17) SYNTHASE [NAD(P)(+)]-LIKE"/>
    <property type="match status" value="1"/>
</dbReference>
<accession>A0A7I4EEW0</accession>
<evidence type="ECO:0000256" key="1">
    <source>
        <dbReference type="ARBA" id="ARBA00022857"/>
    </source>
</evidence>
<reference evidence="4 5" key="1">
    <citation type="journal article" date="2008" name="Science">
        <title>The Physcomitrella genome reveals evolutionary insights into the conquest of land by plants.</title>
        <authorList>
            <person name="Rensing S."/>
            <person name="Lang D."/>
            <person name="Zimmer A."/>
            <person name="Terry A."/>
            <person name="Salamov A."/>
            <person name="Shapiro H."/>
            <person name="Nishiyama T."/>
            <person name="Perroud P.-F."/>
            <person name="Lindquist E."/>
            <person name="Kamisugi Y."/>
            <person name="Tanahashi T."/>
            <person name="Sakakibara K."/>
            <person name="Fujita T."/>
            <person name="Oishi K."/>
            <person name="Shin-I T."/>
            <person name="Kuroki Y."/>
            <person name="Toyoda A."/>
            <person name="Suzuki Y."/>
            <person name="Hashimoto A."/>
            <person name="Yamaguchi K."/>
            <person name="Sugano A."/>
            <person name="Kohara Y."/>
            <person name="Fujiyama A."/>
            <person name="Anterola A."/>
            <person name="Aoki S."/>
            <person name="Ashton N."/>
            <person name="Barbazuk W.B."/>
            <person name="Barker E."/>
            <person name="Bennetzen J."/>
            <person name="Bezanilla M."/>
            <person name="Blankenship R."/>
            <person name="Cho S.H."/>
            <person name="Dutcher S."/>
            <person name="Estelle M."/>
            <person name="Fawcett J.A."/>
            <person name="Gundlach H."/>
            <person name="Hanada K."/>
            <person name="Heyl A."/>
            <person name="Hicks K.A."/>
            <person name="Hugh J."/>
            <person name="Lohr M."/>
            <person name="Mayer K."/>
            <person name="Melkozernov A."/>
            <person name="Murata T."/>
            <person name="Nelson D."/>
            <person name="Pils B."/>
            <person name="Prigge M."/>
            <person name="Reiss B."/>
            <person name="Renner T."/>
            <person name="Rombauts S."/>
            <person name="Rushton P."/>
            <person name="Sanderfoot A."/>
            <person name="Schween G."/>
            <person name="Shiu S.-H."/>
            <person name="Stueber K."/>
            <person name="Theodoulou F.L."/>
            <person name="Tu H."/>
            <person name="Van de Peer Y."/>
            <person name="Verrier P.J."/>
            <person name="Waters E."/>
            <person name="Wood A."/>
            <person name="Yang L."/>
            <person name="Cove D."/>
            <person name="Cuming A."/>
            <person name="Hasebe M."/>
            <person name="Lucas S."/>
            <person name="Mishler D.B."/>
            <person name="Reski R."/>
            <person name="Grigoriev I."/>
            <person name="Quatrano R.S."/>
            <person name="Boore J.L."/>
        </authorList>
    </citation>
    <scope>NUCLEOTIDE SEQUENCE [LARGE SCALE GENOMIC DNA]</scope>
    <source>
        <strain evidence="4 5">cv. Gransden 2004</strain>
    </source>
</reference>
<dbReference type="SUPFAM" id="SSF51395">
    <property type="entry name" value="FMN-linked oxidoreductases"/>
    <property type="match status" value="1"/>
</dbReference>
<dbReference type="CDD" id="cd02801">
    <property type="entry name" value="DUS_like_FMN"/>
    <property type="match status" value="1"/>
</dbReference>
<dbReference type="InterPro" id="IPR035587">
    <property type="entry name" value="DUS-like_FMN-bd"/>
</dbReference>
<dbReference type="Pfam" id="PF01207">
    <property type="entry name" value="Dus"/>
    <property type="match status" value="1"/>
</dbReference>
<keyword evidence="5" id="KW-1185">Reference proteome</keyword>
<proteinExistence type="predicted"/>
<name>A0A7I4EEW0_PHYPA</name>
<dbReference type="Gene3D" id="3.20.20.70">
    <property type="entry name" value="Aldolase class I"/>
    <property type="match status" value="1"/>
</dbReference>
<reference evidence="4" key="3">
    <citation type="submission" date="2020-12" db="UniProtKB">
        <authorList>
            <consortium name="EnsemblPlants"/>
        </authorList>
    </citation>
    <scope>IDENTIFICATION</scope>
</reference>
<evidence type="ECO:0000259" key="3">
    <source>
        <dbReference type="Pfam" id="PF01207"/>
    </source>
</evidence>
<keyword evidence="1" id="KW-0521">NADP</keyword>
<keyword evidence="2" id="KW-0520">NAD</keyword>
<reference evidence="4 5" key="2">
    <citation type="journal article" date="2018" name="Plant J.">
        <title>The Physcomitrella patens chromosome-scale assembly reveals moss genome structure and evolution.</title>
        <authorList>
            <person name="Lang D."/>
            <person name="Ullrich K.K."/>
            <person name="Murat F."/>
            <person name="Fuchs J."/>
            <person name="Jenkins J."/>
            <person name="Haas F.B."/>
            <person name="Piednoel M."/>
            <person name="Gundlach H."/>
            <person name="Van Bel M."/>
            <person name="Meyberg R."/>
            <person name="Vives C."/>
            <person name="Morata J."/>
            <person name="Symeonidi A."/>
            <person name="Hiss M."/>
            <person name="Muchero W."/>
            <person name="Kamisugi Y."/>
            <person name="Saleh O."/>
            <person name="Blanc G."/>
            <person name="Decker E.L."/>
            <person name="van Gessel N."/>
            <person name="Grimwood J."/>
            <person name="Hayes R.D."/>
            <person name="Graham S.W."/>
            <person name="Gunter L.E."/>
            <person name="McDaniel S.F."/>
            <person name="Hoernstein S.N.W."/>
            <person name="Larsson A."/>
            <person name="Li F.W."/>
            <person name="Perroud P.F."/>
            <person name="Phillips J."/>
            <person name="Ranjan P."/>
            <person name="Rokshar D.S."/>
            <person name="Rothfels C.J."/>
            <person name="Schneider L."/>
            <person name="Shu S."/>
            <person name="Stevenson D.W."/>
            <person name="Thummler F."/>
            <person name="Tillich M."/>
            <person name="Villarreal Aguilar J.C."/>
            <person name="Widiez T."/>
            <person name="Wong G.K."/>
            <person name="Wymore A."/>
            <person name="Zhang Y."/>
            <person name="Zimmer A.D."/>
            <person name="Quatrano R.S."/>
            <person name="Mayer K.F.X."/>
            <person name="Goodstein D."/>
            <person name="Casacuberta J.M."/>
            <person name="Vandepoele K."/>
            <person name="Reski R."/>
            <person name="Cuming A.C."/>
            <person name="Tuskan G.A."/>
            <person name="Maumus F."/>
            <person name="Salse J."/>
            <person name="Schmutz J."/>
            <person name="Rensing S.A."/>
        </authorList>
    </citation>
    <scope>NUCLEOTIDE SEQUENCE [LARGE SCALE GENOMIC DNA]</scope>
    <source>
        <strain evidence="4 5">cv. Gransden 2004</strain>
    </source>
</reference>
<dbReference type="EnsemblPlants" id="Pp3c8_25410V3.2">
    <property type="protein sequence ID" value="Pp3c8_25410V3.2"/>
    <property type="gene ID" value="Pp3c8_25410"/>
</dbReference>
<sequence>MLELMNGSVNADANSAKNLNGESGGAALSSLEKAWDHWNKLGAPKLIVAPMMDQSELPFRMLCRKYGATAAYTPMFHSRPFALQPGYRRVEFTTCPVSRFICFYTRWLYTLLERKASLTLQIFANFNPYSAHLHTKLHIRRIALFVQFGANDPKLLVKAAMFVQEDCDYFDINLGCPQRVAKRGFNRAFLMDDLPLIQSMVTQLVSSLTTPVSCKIRTFPDLEDTLAYAHMLENAGCSLLGVHGRTRDQKDGRTTRADWEAIKAVKEAVRIPVLANGNIRWLEDVHECIRMTGVDGVLYAESLLENPALFSGHRMRPVDAVTGGLVELSREGALNEPSLVLEYLELSEKYPIPQRMMRSHVYKMPCAWSKRYPELRDELNFEQGASID</sequence>
<evidence type="ECO:0000313" key="5">
    <source>
        <dbReference type="Proteomes" id="UP000006727"/>
    </source>
</evidence>
<dbReference type="InterPro" id="IPR013785">
    <property type="entry name" value="Aldolase_TIM"/>
</dbReference>
<evidence type="ECO:0000313" key="4">
    <source>
        <dbReference type="EnsemblPlants" id="Pp3c8_25410V3.2"/>
    </source>
</evidence>
<protein>
    <recommendedName>
        <fullName evidence="3">DUS-like FMN-binding domain-containing protein</fullName>
    </recommendedName>
</protein>
<dbReference type="PANTHER" id="PTHR11082">
    <property type="entry name" value="TRNA-DIHYDROURIDINE SYNTHASE"/>
    <property type="match status" value="1"/>
</dbReference>
<organism evidence="4 5">
    <name type="scientific">Physcomitrium patens</name>
    <name type="common">Spreading-leaved earth moss</name>
    <name type="synonym">Physcomitrella patens</name>
    <dbReference type="NCBI Taxonomy" id="3218"/>
    <lineage>
        <taxon>Eukaryota</taxon>
        <taxon>Viridiplantae</taxon>
        <taxon>Streptophyta</taxon>
        <taxon>Embryophyta</taxon>
        <taxon>Bryophyta</taxon>
        <taxon>Bryophytina</taxon>
        <taxon>Bryopsida</taxon>
        <taxon>Funariidae</taxon>
        <taxon>Funariales</taxon>
        <taxon>Funariaceae</taxon>
        <taxon>Physcomitrium</taxon>
    </lineage>
</organism>
<dbReference type="AlphaFoldDB" id="A0A7I4EEW0"/>
<feature type="domain" description="DUS-like FMN-binding" evidence="3">
    <location>
        <begin position="48"/>
        <end position="312"/>
    </location>
</feature>
<evidence type="ECO:0000256" key="2">
    <source>
        <dbReference type="ARBA" id="ARBA00023027"/>
    </source>
</evidence>